<reference evidence="2 3" key="1">
    <citation type="submission" date="2019-06" db="EMBL/GenBank/DDBJ databases">
        <title>A large-scale integrated study on North Sea by COGITO (Coastal Microbe Genomic &amp; Taxonomic Observatory).</title>
        <authorList>
            <person name="Teeling H."/>
        </authorList>
    </citation>
    <scope>NUCLEOTIDE SEQUENCE [LARGE SCALE GENOMIC DNA]</scope>
    <source>
        <strain evidence="2 3">MAR_2009_79</strain>
    </source>
</reference>
<gene>
    <name evidence="2" type="ORF">GQ41_2044</name>
</gene>
<keyword evidence="1" id="KW-0472">Membrane</keyword>
<evidence type="ECO:0000256" key="1">
    <source>
        <dbReference type="SAM" id="Phobius"/>
    </source>
</evidence>
<sequence>MGLSYTYGLWATLLPSLALVFIRIISCLQRSNDLDYPTITQECDF</sequence>
<dbReference type="Proteomes" id="UP000315363">
    <property type="component" value="Unassembled WGS sequence"/>
</dbReference>
<keyword evidence="3" id="KW-1185">Reference proteome</keyword>
<accession>A0ABY3AFE4</accession>
<keyword evidence="1" id="KW-1133">Transmembrane helix</keyword>
<comment type="caution">
    <text evidence="2">The sequence shown here is derived from an EMBL/GenBank/DDBJ whole genome shotgun (WGS) entry which is preliminary data.</text>
</comment>
<dbReference type="EMBL" id="VHIF01000001">
    <property type="protein sequence ID" value="TQO37436.1"/>
    <property type="molecule type" value="Genomic_DNA"/>
</dbReference>
<name>A0ABY3AFE4_9FLAO</name>
<evidence type="ECO:0000313" key="2">
    <source>
        <dbReference type="EMBL" id="TQO37436.1"/>
    </source>
</evidence>
<evidence type="ECO:0000313" key="3">
    <source>
        <dbReference type="Proteomes" id="UP000315363"/>
    </source>
</evidence>
<keyword evidence="1" id="KW-0812">Transmembrane</keyword>
<organism evidence="2 3">
    <name type="scientific">Arenibacter algicola</name>
    <dbReference type="NCBI Taxonomy" id="616991"/>
    <lineage>
        <taxon>Bacteria</taxon>
        <taxon>Pseudomonadati</taxon>
        <taxon>Bacteroidota</taxon>
        <taxon>Flavobacteriia</taxon>
        <taxon>Flavobacteriales</taxon>
        <taxon>Flavobacteriaceae</taxon>
        <taxon>Arenibacter</taxon>
    </lineage>
</organism>
<feature type="transmembrane region" description="Helical" evidence="1">
    <location>
        <begin position="6"/>
        <end position="25"/>
    </location>
</feature>
<proteinExistence type="predicted"/>
<protein>
    <submittedName>
        <fullName evidence="2">Uncharacterized protein</fullName>
    </submittedName>
</protein>